<evidence type="ECO:0000256" key="1">
    <source>
        <dbReference type="ARBA" id="ARBA00023015"/>
    </source>
</evidence>
<dbReference type="KEGG" id="kphy:AOZ06_19115"/>
<dbReference type="AlphaFoldDB" id="A0A0N9HZ91"/>
<evidence type="ECO:0000313" key="5">
    <source>
        <dbReference type="EMBL" id="ALG08746.1"/>
    </source>
</evidence>
<dbReference type="OrthoDB" id="8635520at2"/>
<gene>
    <name evidence="5" type="ORF">AOZ06_19115</name>
</gene>
<keyword evidence="1" id="KW-0805">Transcription regulation</keyword>
<keyword evidence="3" id="KW-0804">Transcription</keyword>
<feature type="domain" description="HTH marR-type" evidence="4">
    <location>
        <begin position="7"/>
        <end position="139"/>
    </location>
</feature>
<dbReference type="Proteomes" id="UP000063699">
    <property type="component" value="Chromosome"/>
</dbReference>
<evidence type="ECO:0000256" key="2">
    <source>
        <dbReference type="ARBA" id="ARBA00023125"/>
    </source>
</evidence>
<dbReference type="InterPro" id="IPR000835">
    <property type="entry name" value="HTH_MarR-typ"/>
</dbReference>
<dbReference type="GO" id="GO:0003677">
    <property type="term" value="F:DNA binding"/>
    <property type="evidence" value="ECO:0007669"/>
    <property type="project" value="UniProtKB-KW"/>
</dbReference>
<accession>A0A0N9HZ91</accession>
<keyword evidence="6" id="KW-1185">Reference proteome</keyword>
<evidence type="ECO:0000256" key="3">
    <source>
        <dbReference type="ARBA" id="ARBA00023163"/>
    </source>
</evidence>
<dbReference type="Pfam" id="PF12802">
    <property type="entry name" value="MarR_2"/>
    <property type="match status" value="1"/>
</dbReference>
<protein>
    <recommendedName>
        <fullName evidence="4">HTH marR-type domain-containing protein</fullName>
    </recommendedName>
</protein>
<sequence length="162" mass="18061">MSRTPAGVNLGWALAVVLRRWHDSVEEVLSHLPQGTRGYHVLSTVVREDMPTQAALAAHLAIDRTVMTYLIDELEADGLVERQPDPADRRARRIVPTKRGRDFLATADRRVAAVEDAILTGLTPDERSAFHDLTHRAATRIHAEDPEADLCATVREVVEETR</sequence>
<dbReference type="EMBL" id="CP012752">
    <property type="protein sequence ID" value="ALG08746.1"/>
    <property type="molecule type" value="Genomic_DNA"/>
</dbReference>
<evidence type="ECO:0000313" key="6">
    <source>
        <dbReference type="Proteomes" id="UP000063699"/>
    </source>
</evidence>
<dbReference type="SUPFAM" id="SSF46785">
    <property type="entry name" value="Winged helix' DNA-binding domain"/>
    <property type="match status" value="1"/>
</dbReference>
<dbReference type="PANTHER" id="PTHR42756:SF1">
    <property type="entry name" value="TRANSCRIPTIONAL REPRESSOR OF EMRAB OPERON"/>
    <property type="match status" value="1"/>
</dbReference>
<name>A0A0N9HZ91_9PSEU</name>
<dbReference type="InterPro" id="IPR036388">
    <property type="entry name" value="WH-like_DNA-bd_sf"/>
</dbReference>
<dbReference type="STRING" id="860235.AOZ06_19115"/>
<dbReference type="SMART" id="SM00347">
    <property type="entry name" value="HTH_MARR"/>
    <property type="match status" value="1"/>
</dbReference>
<dbReference type="PRINTS" id="PR00598">
    <property type="entry name" value="HTHMARR"/>
</dbReference>
<keyword evidence="2" id="KW-0238">DNA-binding</keyword>
<organism evidence="5 6">
    <name type="scientific">Kibdelosporangium phytohabitans</name>
    <dbReference type="NCBI Taxonomy" id="860235"/>
    <lineage>
        <taxon>Bacteria</taxon>
        <taxon>Bacillati</taxon>
        <taxon>Actinomycetota</taxon>
        <taxon>Actinomycetes</taxon>
        <taxon>Pseudonocardiales</taxon>
        <taxon>Pseudonocardiaceae</taxon>
        <taxon>Kibdelosporangium</taxon>
    </lineage>
</organism>
<proteinExistence type="predicted"/>
<dbReference type="PANTHER" id="PTHR42756">
    <property type="entry name" value="TRANSCRIPTIONAL REGULATOR, MARR"/>
    <property type="match status" value="1"/>
</dbReference>
<dbReference type="PROSITE" id="PS50995">
    <property type="entry name" value="HTH_MARR_2"/>
    <property type="match status" value="1"/>
</dbReference>
<reference evidence="5 6" key="1">
    <citation type="submission" date="2015-07" db="EMBL/GenBank/DDBJ databases">
        <title>Genome sequencing of Kibdelosporangium phytohabitans.</title>
        <authorList>
            <person name="Qin S."/>
            <person name="Xing K."/>
        </authorList>
    </citation>
    <scope>NUCLEOTIDE SEQUENCE [LARGE SCALE GENOMIC DNA]</scope>
    <source>
        <strain evidence="5 6">KLBMP1111</strain>
    </source>
</reference>
<dbReference type="InterPro" id="IPR036390">
    <property type="entry name" value="WH_DNA-bd_sf"/>
</dbReference>
<dbReference type="Gene3D" id="1.10.10.10">
    <property type="entry name" value="Winged helix-like DNA-binding domain superfamily/Winged helix DNA-binding domain"/>
    <property type="match status" value="1"/>
</dbReference>
<dbReference type="GO" id="GO:0003700">
    <property type="term" value="F:DNA-binding transcription factor activity"/>
    <property type="evidence" value="ECO:0007669"/>
    <property type="project" value="InterPro"/>
</dbReference>
<dbReference type="RefSeq" id="WP_054290653.1">
    <property type="nucleotide sequence ID" value="NZ_CP012752.1"/>
</dbReference>
<evidence type="ECO:0000259" key="4">
    <source>
        <dbReference type="PROSITE" id="PS50995"/>
    </source>
</evidence>